<name>A0A0F9FVH6_9ZZZZ</name>
<dbReference type="PANTHER" id="PTHR18964">
    <property type="entry name" value="ROK (REPRESSOR, ORF, KINASE) FAMILY"/>
    <property type="match status" value="1"/>
</dbReference>
<dbReference type="PANTHER" id="PTHR18964:SF149">
    <property type="entry name" value="BIFUNCTIONAL UDP-N-ACETYLGLUCOSAMINE 2-EPIMERASE_N-ACETYLMANNOSAMINE KINASE"/>
    <property type="match status" value="1"/>
</dbReference>
<dbReference type="PROSITE" id="PS01125">
    <property type="entry name" value="ROK"/>
    <property type="match status" value="1"/>
</dbReference>
<dbReference type="Gene3D" id="3.30.420.40">
    <property type="match status" value="2"/>
</dbReference>
<comment type="caution">
    <text evidence="1">The sequence shown here is derived from an EMBL/GenBank/DDBJ whole genome shotgun (WGS) entry which is preliminary data.</text>
</comment>
<dbReference type="InterPro" id="IPR043129">
    <property type="entry name" value="ATPase_NBD"/>
</dbReference>
<dbReference type="InterPro" id="IPR000600">
    <property type="entry name" value="ROK"/>
</dbReference>
<gene>
    <name evidence="1" type="ORF">LCGC14_1906200</name>
</gene>
<evidence type="ECO:0008006" key="2">
    <source>
        <dbReference type="Google" id="ProtNLM"/>
    </source>
</evidence>
<dbReference type="AlphaFoldDB" id="A0A0F9FVH6"/>
<dbReference type="SUPFAM" id="SSF53067">
    <property type="entry name" value="Actin-like ATPase domain"/>
    <property type="match status" value="1"/>
</dbReference>
<proteinExistence type="predicted"/>
<accession>A0A0F9FVH6</accession>
<protein>
    <recommendedName>
        <fullName evidence="2">Glucokinase</fullName>
    </recommendedName>
</protein>
<dbReference type="InterPro" id="IPR049874">
    <property type="entry name" value="ROK_cs"/>
</dbReference>
<reference evidence="1" key="1">
    <citation type="journal article" date="2015" name="Nature">
        <title>Complex archaea that bridge the gap between prokaryotes and eukaryotes.</title>
        <authorList>
            <person name="Spang A."/>
            <person name="Saw J.H."/>
            <person name="Jorgensen S.L."/>
            <person name="Zaremba-Niedzwiedzka K."/>
            <person name="Martijn J."/>
            <person name="Lind A.E."/>
            <person name="van Eijk R."/>
            <person name="Schleper C."/>
            <person name="Guy L."/>
            <person name="Ettema T.J."/>
        </authorList>
    </citation>
    <scope>NUCLEOTIDE SEQUENCE</scope>
</reference>
<dbReference type="Pfam" id="PF00480">
    <property type="entry name" value="ROK"/>
    <property type="match status" value="1"/>
</dbReference>
<organism evidence="1">
    <name type="scientific">marine sediment metagenome</name>
    <dbReference type="NCBI Taxonomy" id="412755"/>
    <lineage>
        <taxon>unclassified sequences</taxon>
        <taxon>metagenomes</taxon>
        <taxon>ecological metagenomes</taxon>
    </lineage>
</organism>
<sequence>MADIYVSVDLGGTNIACCLAGADGKILAESKTPTGSHEGPEAVVERMAQAVGELAEKVGSAPAALGMGVPGLVDVATGTTRFLPNLPTQWRDVPVAEMLSPRVGCPVYLLNDVRMATLGELTFGLGRSASTMVFFALGTGIGGGVVIDGKLRLGPLGAAGELGHLTVLPDGPRCGCGNHGCLETLASGPAITAEGVRLLLSGQAPKLHEIVGGDISAVSPPSMTRAAEAGDEAVAEAIVRAARYLGIGVADVITTLHPDLVVLGGGVAAIGTLLFATVRETVAERVKMFPTADIRIEPSALGEAAGALGGIALAMGGGA</sequence>
<dbReference type="EMBL" id="LAZR01020049">
    <property type="protein sequence ID" value="KKL90288.1"/>
    <property type="molecule type" value="Genomic_DNA"/>
</dbReference>
<evidence type="ECO:0000313" key="1">
    <source>
        <dbReference type="EMBL" id="KKL90288.1"/>
    </source>
</evidence>